<proteinExistence type="predicted"/>
<sequence length="86" mass="9308">MAVCHPIGASAPPPLALCHPIGASAPPDDLPIPPTLAVWPPIGASAPPTLRSRSTGELISMEILAYRWIPTHRSRRAWRFRAGRRV</sequence>
<accession>A0A077M371</accession>
<dbReference type="AlphaFoldDB" id="A0A077M371"/>
<organism evidence="1 2">
    <name type="scientific">Nostocoides japonicum T1-X7</name>
    <dbReference type="NCBI Taxonomy" id="1194083"/>
    <lineage>
        <taxon>Bacteria</taxon>
        <taxon>Bacillati</taxon>
        <taxon>Actinomycetota</taxon>
        <taxon>Actinomycetes</taxon>
        <taxon>Micrococcales</taxon>
        <taxon>Intrasporangiaceae</taxon>
        <taxon>Nostocoides</taxon>
    </lineage>
</organism>
<dbReference type="Proteomes" id="UP000035721">
    <property type="component" value="Unassembled WGS sequence"/>
</dbReference>
<evidence type="ECO:0000313" key="2">
    <source>
        <dbReference type="Proteomes" id="UP000035721"/>
    </source>
</evidence>
<name>A0A077M371_9MICO</name>
<dbReference type="STRING" id="1194083.BN12_790010"/>
<comment type="caution">
    <text evidence="1">The sequence shown here is derived from an EMBL/GenBank/DDBJ whole genome shotgun (WGS) entry which is preliminary data.</text>
</comment>
<keyword evidence="2" id="KW-1185">Reference proteome</keyword>
<dbReference type="EMBL" id="CAJB01000413">
    <property type="protein sequence ID" value="CCH80181.1"/>
    <property type="molecule type" value="Genomic_DNA"/>
</dbReference>
<reference evidence="1 2" key="1">
    <citation type="journal article" date="2013" name="ISME J.">
        <title>A metabolic model for members of the genus Tetrasphaera involved in enhanced biological phosphorus removal.</title>
        <authorList>
            <person name="Kristiansen R."/>
            <person name="Nguyen H.T.T."/>
            <person name="Saunders A.M."/>
            <person name="Nielsen J.L."/>
            <person name="Wimmer R."/>
            <person name="Le V.Q."/>
            <person name="McIlroy S.J."/>
            <person name="Petrovski S."/>
            <person name="Seviour R.J."/>
            <person name="Calteau A."/>
            <person name="Nielsen K.L."/>
            <person name="Nielsen P.H."/>
        </authorList>
    </citation>
    <scope>NUCLEOTIDE SEQUENCE [LARGE SCALE GENOMIC DNA]</scope>
    <source>
        <strain evidence="1 2">T1-X7</strain>
    </source>
</reference>
<gene>
    <name evidence="1" type="ORF">BN12_790010</name>
</gene>
<protein>
    <submittedName>
        <fullName evidence="1">Uncharacterized protein</fullName>
    </submittedName>
</protein>
<evidence type="ECO:0000313" key="1">
    <source>
        <dbReference type="EMBL" id="CCH80181.1"/>
    </source>
</evidence>